<reference evidence="6" key="1">
    <citation type="submission" date="2021-05" db="EMBL/GenBank/DDBJ databases">
        <authorList>
            <person name="Kaiqin L."/>
            <person name="Jian G."/>
        </authorList>
    </citation>
    <scope>NUCLEOTIDE SEQUENCE</scope>
    <source>
        <strain evidence="6">HDS5</strain>
    </source>
</reference>
<dbReference type="Gene3D" id="3.40.50.300">
    <property type="entry name" value="P-loop containing nucleotide triphosphate hydrolases"/>
    <property type="match status" value="1"/>
</dbReference>
<evidence type="ECO:0000256" key="2">
    <source>
        <dbReference type="ARBA" id="ARBA00022917"/>
    </source>
</evidence>
<dbReference type="PRINTS" id="PR01037">
    <property type="entry name" value="TCRTETOQM"/>
</dbReference>
<keyword evidence="7" id="KW-1185">Reference proteome</keyword>
<dbReference type="InterPro" id="IPR009000">
    <property type="entry name" value="Transl_B-barrel_sf"/>
</dbReference>
<dbReference type="SUPFAM" id="SSF54980">
    <property type="entry name" value="EF-G C-terminal domain-like"/>
    <property type="match status" value="2"/>
</dbReference>
<dbReference type="GO" id="GO:0003924">
    <property type="term" value="F:GTPase activity"/>
    <property type="evidence" value="ECO:0007669"/>
    <property type="project" value="InterPro"/>
</dbReference>
<dbReference type="EMBL" id="CP074402">
    <property type="protein sequence ID" value="QVJ01984.1"/>
    <property type="molecule type" value="Genomic_DNA"/>
</dbReference>
<dbReference type="InterPro" id="IPR014721">
    <property type="entry name" value="Ribsml_uS5_D2-typ_fold_subgr"/>
</dbReference>
<keyword evidence="2" id="KW-0648">Protein biosynthesis</keyword>
<dbReference type="SUPFAM" id="SSF54211">
    <property type="entry name" value="Ribosomal protein S5 domain 2-like"/>
    <property type="match status" value="1"/>
</dbReference>
<dbReference type="Gene3D" id="3.30.230.10">
    <property type="match status" value="1"/>
</dbReference>
<dbReference type="NCBIfam" id="TIGR00231">
    <property type="entry name" value="small_GTP"/>
    <property type="match status" value="1"/>
</dbReference>
<keyword evidence="3" id="KW-0342">GTP-binding</keyword>
<dbReference type="Pfam" id="PF00009">
    <property type="entry name" value="GTP_EFTU"/>
    <property type="match status" value="1"/>
</dbReference>
<dbReference type="PROSITE" id="PS00301">
    <property type="entry name" value="G_TR_1"/>
    <property type="match status" value="1"/>
</dbReference>
<evidence type="ECO:0000259" key="5">
    <source>
        <dbReference type="PROSITE" id="PS51722"/>
    </source>
</evidence>
<dbReference type="PROSITE" id="PS51722">
    <property type="entry name" value="G_TR_2"/>
    <property type="match status" value="1"/>
</dbReference>
<organism evidence="6 7">
    <name type="scientific">Nocardiopsis eucommiae</name>
    <dbReference type="NCBI Taxonomy" id="2831970"/>
    <lineage>
        <taxon>Bacteria</taxon>
        <taxon>Bacillati</taxon>
        <taxon>Actinomycetota</taxon>
        <taxon>Actinomycetes</taxon>
        <taxon>Streptosporangiales</taxon>
        <taxon>Nocardiopsidaceae</taxon>
        <taxon>Nocardiopsis</taxon>
    </lineage>
</organism>
<evidence type="ECO:0000256" key="1">
    <source>
        <dbReference type="ARBA" id="ARBA00022741"/>
    </source>
</evidence>
<evidence type="ECO:0000256" key="3">
    <source>
        <dbReference type="ARBA" id="ARBA00023134"/>
    </source>
</evidence>
<dbReference type="GO" id="GO:0005525">
    <property type="term" value="F:GTP binding"/>
    <property type="evidence" value="ECO:0007669"/>
    <property type="project" value="UniProtKB-KW"/>
</dbReference>
<dbReference type="SMART" id="SM00889">
    <property type="entry name" value="EFG_IV"/>
    <property type="match status" value="1"/>
</dbReference>
<dbReference type="KEGG" id="nec:KGD82_03480"/>
<evidence type="ECO:0000313" key="6">
    <source>
        <dbReference type="EMBL" id="QVJ01984.1"/>
    </source>
</evidence>
<name>A0A975QL11_9ACTN</name>
<dbReference type="GO" id="GO:0006412">
    <property type="term" value="P:translation"/>
    <property type="evidence" value="ECO:0007669"/>
    <property type="project" value="UniProtKB-KW"/>
</dbReference>
<proteinExistence type="predicted"/>
<dbReference type="AlphaFoldDB" id="A0A975QL11"/>
<protein>
    <submittedName>
        <fullName evidence="6">TetM/TetW/TetO/TetS family tetracycline resistance ribosomal protection protein</fullName>
    </submittedName>
</protein>
<dbReference type="SUPFAM" id="SSF50447">
    <property type="entry name" value="Translation proteins"/>
    <property type="match status" value="1"/>
</dbReference>
<dbReference type="InterPro" id="IPR027417">
    <property type="entry name" value="P-loop_NTPase"/>
</dbReference>
<dbReference type="Gene3D" id="3.30.70.870">
    <property type="entry name" value="Elongation Factor G (Translational Gtpase), domain 3"/>
    <property type="match status" value="1"/>
</dbReference>
<dbReference type="PRINTS" id="PR00315">
    <property type="entry name" value="ELONGATNFCT"/>
</dbReference>
<feature type="compositionally biased region" description="Basic and acidic residues" evidence="4">
    <location>
        <begin position="311"/>
        <end position="323"/>
    </location>
</feature>
<dbReference type="Proteomes" id="UP000682416">
    <property type="component" value="Chromosome"/>
</dbReference>
<dbReference type="PANTHER" id="PTHR43261">
    <property type="entry name" value="TRANSLATION ELONGATION FACTOR G-RELATED"/>
    <property type="match status" value="1"/>
</dbReference>
<gene>
    <name evidence="6" type="ORF">KGD82_03480</name>
</gene>
<feature type="region of interest" description="Disordered" evidence="4">
    <location>
        <begin position="311"/>
        <end position="339"/>
    </location>
</feature>
<evidence type="ECO:0000313" key="7">
    <source>
        <dbReference type="Proteomes" id="UP000682416"/>
    </source>
</evidence>
<keyword evidence="1" id="KW-0547">Nucleotide-binding</keyword>
<evidence type="ECO:0000256" key="4">
    <source>
        <dbReference type="SAM" id="MobiDB-lite"/>
    </source>
</evidence>
<dbReference type="InterPro" id="IPR005517">
    <property type="entry name" value="Transl_elong_EFG/EF2_IV"/>
</dbReference>
<feature type="domain" description="Tr-type G" evidence="5">
    <location>
        <begin position="1"/>
        <end position="254"/>
    </location>
</feature>
<dbReference type="InterPro" id="IPR005225">
    <property type="entry name" value="Small_GTP-bd"/>
</dbReference>
<sequence length="672" mass="71115">MTTLNIGILAHVDAGKTSLTERLLFDAGATDRLGGVDTGDTQTDTGRIERERGITVRTAVASFRAGPVQVNLIDTPGHTDFVAEVERALAVLDGAVLVLSAVEGVQPHTRMLMRVLRQMRLPVLLFVNKIDRGAAAPGRVFEEIRHRLTDRALALDSVTDAGSARARVRAHDPDDPGHAARTAEFLAEHDDALLAAVVEDRPLPGPAALRATLRSQVLRGLAHPVLSGSAITGEGVPELTSALTDLLPAHPGPDLVGGDCHGTAREDAAEEPRGTVFAIERSPTGEKTGYLRLYEGALRARDRVRFERAHPADGAPHEGRLTRLEVVGSEGERDRPLTAGGIGRIRGLPGLRVGDRIGRPTHAPPLARPALESVVRPVRPEDANRLHSALAALSDQDPLIRLRTVPGEGLSVLLHGEVQKEVVAATLSEDFRVEAVFAPSDVVHTERPCGSGTAVEPVDLAREIGGPVTVGLRVEPGEDGSGVVFRRETELGALLPAYDRAVEDAVRGALGQGLHGWPVTDCVVTLVRSGYVAPLTEAAHFRHLVPMVTLRALERAGSRVFAPVHAFELSVPATELSAVLSLLGGHGARVRETEAEGDTWRVTGEVGAGEAHTVGAALAGATRGEGAWVSRPAGDRLVRGRPPRRNRTDGNPLDPDAYLVHLNNAGRAGTGG</sequence>
<dbReference type="PANTHER" id="PTHR43261:SF1">
    <property type="entry name" value="RIBOSOME-RELEASING FACTOR 2, MITOCHONDRIAL"/>
    <property type="match status" value="1"/>
</dbReference>
<dbReference type="SUPFAM" id="SSF52540">
    <property type="entry name" value="P-loop containing nucleoside triphosphate hydrolases"/>
    <property type="match status" value="1"/>
</dbReference>
<dbReference type="Pfam" id="PF03764">
    <property type="entry name" value="EFG_IV"/>
    <property type="match status" value="1"/>
</dbReference>
<dbReference type="InterPro" id="IPR031157">
    <property type="entry name" value="G_TR_CS"/>
</dbReference>
<dbReference type="GO" id="GO:0032790">
    <property type="term" value="P:ribosome disassembly"/>
    <property type="evidence" value="ECO:0007669"/>
    <property type="project" value="TreeGrafter"/>
</dbReference>
<dbReference type="InterPro" id="IPR035647">
    <property type="entry name" value="EFG_III/V"/>
</dbReference>
<feature type="region of interest" description="Disordered" evidence="4">
    <location>
        <begin position="633"/>
        <end position="656"/>
    </location>
</feature>
<accession>A0A975QL11</accession>
<dbReference type="InterPro" id="IPR000795">
    <property type="entry name" value="T_Tr_GTP-bd_dom"/>
</dbReference>
<dbReference type="Gene3D" id="2.40.30.10">
    <property type="entry name" value="Translation factors"/>
    <property type="match status" value="1"/>
</dbReference>
<dbReference type="InterPro" id="IPR020568">
    <property type="entry name" value="Ribosomal_Su5_D2-typ_SF"/>
</dbReference>